<dbReference type="KEGG" id="dau:Daud_1704"/>
<reference evidence="1 2" key="2">
    <citation type="journal article" date="2008" name="Science">
        <title>Environmental genomics reveals a single-species ecosystem deep within Earth.</title>
        <authorList>
            <person name="Chivian D."/>
            <person name="Brodie E.L."/>
            <person name="Alm E.J."/>
            <person name="Culley D.E."/>
            <person name="Dehal P.S."/>
            <person name="Desantis T.Z."/>
            <person name="Gihring T.M."/>
            <person name="Lapidus A."/>
            <person name="Lin L.H."/>
            <person name="Lowry S.R."/>
            <person name="Moser D.P."/>
            <person name="Richardson P.M."/>
            <person name="Southam G."/>
            <person name="Wanger G."/>
            <person name="Pratt L.M."/>
            <person name="Andersen G.L."/>
            <person name="Hazen T.C."/>
            <person name="Brockman F.J."/>
            <person name="Arkin A.P."/>
            <person name="Onstott T.C."/>
        </authorList>
    </citation>
    <scope>NUCLEOTIDE SEQUENCE [LARGE SCALE GENOMIC DNA]</scope>
    <source>
        <strain evidence="1 2">MP104C</strain>
    </source>
</reference>
<accession>B1I6V8</accession>
<protein>
    <submittedName>
        <fullName evidence="1">Uncharacterized protein</fullName>
    </submittedName>
</protein>
<dbReference type="EMBL" id="CP000860">
    <property type="protein sequence ID" value="ACA60203.1"/>
    <property type="molecule type" value="Genomic_DNA"/>
</dbReference>
<name>B1I6V8_DESAP</name>
<keyword evidence="2" id="KW-1185">Reference proteome</keyword>
<organism evidence="1 2">
    <name type="scientific">Desulforudis audaxviator (strain MP104C)</name>
    <dbReference type="NCBI Taxonomy" id="477974"/>
    <lineage>
        <taxon>Bacteria</taxon>
        <taxon>Bacillati</taxon>
        <taxon>Bacillota</taxon>
        <taxon>Clostridia</taxon>
        <taxon>Thermoanaerobacterales</taxon>
        <taxon>Candidatus Desulforudaceae</taxon>
        <taxon>Candidatus Desulforudis</taxon>
    </lineage>
</organism>
<dbReference type="Proteomes" id="UP000008544">
    <property type="component" value="Chromosome"/>
</dbReference>
<dbReference type="AlphaFoldDB" id="B1I6V8"/>
<proteinExistence type="predicted"/>
<sequence length="104" mass="12181">MTRNININRPRGIVFVRKRDLPRRSYVPKAFQMICRIAKGVRTMDAMKEAVIEAIRRLPEGCSSEEMMYQIYFVSQVMEGLNDAEQGRVLSSQEVLERIEKWSK</sequence>
<reference evidence="2" key="1">
    <citation type="submission" date="2007-10" db="EMBL/GenBank/DDBJ databases">
        <title>Complete sequence of chromosome of Desulforudis audaxviator MP104C.</title>
        <authorList>
            <person name="Copeland A."/>
            <person name="Lucas S."/>
            <person name="Lapidus A."/>
            <person name="Barry K."/>
            <person name="Glavina del Rio T."/>
            <person name="Dalin E."/>
            <person name="Tice H."/>
            <person name="Bruce D."/>
            <person name="Pitluck S."/>
            <person name="Lowry S.R."/>
            <person name="Larimer F."/>
            <person name="Land M.L."/>
            <person name="Hauser L."/>
            <person name="Kyrpides N."/>
            <person name="Ivanova N.N."/>
            <person name="Richardson P."/>
        </authorList>
    </citation>
    <scope>NUCLEOTIDE SEQUENCE [LARGE SCALE GENOMIC DNA]</scope>
    <source>
        <strain evidence="2">MP104C</strain>
    </source>
</reference>
<gene>
    <name evidence="1" type="ordered locus">Daud_1704</name>
</gene>
<dbReference type="STRING" id="477974.Daud_1704"/>
<evidence type="ECO:0000313" key="1">
    <source>
        <dbReference type="EMBL" id="ACA60203.1"/>
    </source>
</evidence>
<evidence type="ECO:0000313" key="2">
    <source>
        <dbReference type="Proteomes" id="UP000008544"/>
    </source>
</evidence>
<dbReference type="HOGENOM" id="CLU_2245565_0_0_9"/>